<accession>A0A6A6L179</accession>
<dbReference type="AlphaFoldDB" id="A0A6A6L179"/>
<evidence type="ECO:0000256" key="1">
    <source>
        <dbReference type="SAM" id="MobiDB-lite"/>
    </source>
</evidence>
<name>A0A6A6L179_HEVBR</name>
<dbReference type="Proteomes" id="UP000467840">
    <property type="component" value="Chromosome 7"/>
</dbReference>
<protein>
    <submittedName>
        <fullName evidence="2">Uncharacterized protein</fullName>
    </submittedName>
</protein>
<dbReference type="EMBL" id="JAAGAX010000013">
    <property type="protein sequence ID" value="KAF2295132.1"/>
    <property type="molecule type" value="Genomic_DNA"/>
</dbReference>
<reference evidence="2 3" key="1">
    <citation type="journal article" date="2020" name="Mol. Plant">
        <title>The Chromosome-Based Rubber Tree Genome Provides New Insights into Spurge Genome Evolution and Rubber Biosynthesis.</title>
        <authorList>
            <person name="Liu J."/>
            <person name="Shi C."/>
            <person name="Shi C.C."/>
            <person name="Li W."/>
            <person name="Zhang Q.J."/>
            <person name="Zhang Y."/>
            <person name="Li K."/>
            <person name="Lu H.F."/>
            <person name="Shi C."/>
            <person name="Zhu S.T."/>
            <person name="Xiao Z.Y."/>
            <person name="Nan H."/>
            <person name="Yue Y."/>
            <person name="Zhu X.G."/>
            <person name="Wu Y."/>
            <person name="Hong X.N."/>
            <person name="Fan G.Y."/>
            <person name="Tong Y."/>
            <person name="Zhang D."/>
            <person name="Mao C.L."/>
            <person name="Liu Y.L."/>
            <person name="Hao S.J."/>
            <person name="Liu W.Q."/>
            <person name="Lv M.Q."/>
            <person name="Zhang H.B."/>
            <person name="Liu Y."/>
            <person name="Hu-Tang G.R."/>
            <person name="Wang J.P."/>
            <person name="Wang J.H."/>
            <person name="Sun Y.H."/>
            <person name="Ni S.B."/>
            <person name="Chen W.B."/>
            <person name="Zhang X.C."/>
            <person name="Jiao Y.N."/>
            <person name="Eichler E.E."/>
            <person name="Li G.H."/>
            <person name="Liu X."/>
            <person name="Gao L.Z."/>
        </authorList>
    </citation>
    <scope>NUCLEOTIDE SEQUENCE [LARGE SCALE GENOMIC DNA]</scope>
    <source>
        <strain evidence="3">cv. GT1</strain>
        <tissue evidence="2">Leaf</tissue>
    </source>
</reference>
<sequence>MSLFSRGKRKRRGSIRGRKLSEKVNEEKRKAVAGIDPEGSALHEVLERVLVSTPSRNRFTASLFNLLLKHVHLQIFNFNLQVQVPILNDALICLVEVKEFNGESQYFEHACLLRGFVGAVFNPLKEISIVIDFRGFGVGYEMKDNKNSVFSSTEMFSCIKLNDLQLADFSIRVPELSLSLSPLDLLVLSVFGNLPSKESKRVRNGRQLWRLAANRLGYVISSPRLSFHNLVEFVCLWLRYLNAYEHLLSLLGDCADNLLKKPAIKMSRDNLSSFNHDWDVISCIEKQLPVEAIAQARNSQIQSKFECSTW</sequence>
<keyword evidence="3" id="KW-1185">Reference proteome</keyword>
<feature type="region of interest" description="Disordered" evidence="1">
    <location>
        <begin position="1"/>
        <end position="23"/>
    </location>
</feature>
<evidence type="ECO:0000313" key="2">
    <source>
        <dbReference type="EMBL" id="KAF2295132.1"/>
    </source>
</evidence>
<gene>
    <name evidence="2" type="ORF">GH714_031635</name>
</gene>
<proteinExistence type="predicted"/>
<feature type="compositionally biased region" description="Basic residues" evidence="1">
    <location>
        <begin position="1"/>
        <end position="18"/>
    </location>
</feature>
<evidence type="ECO:0000313" key="3">
    <source>
        <dbReference type="Proteomes" id="UP000467840"/>
    </source>
</evidence>
<organism evidence="2 3">
    <name type="scientific">Hevea brasiliensis</name>
    <name type="common">Para rubber tree</name>
    <name type="synonym">Siphonia brasiliensis</name>
    <dbReference type="NCBI Taxonomy" id="3981"/>
    <lineage>
        <taxon>Eukaryota</taxon>
        <taxon>Viridiplantae</taxon>
        <taxon>Streptophyta</taxon>
        <taxon>Embryophyta</taxon>
        <taxon>Tracheophyta</taxon>
        <taxon>Spermatophyta</taxon>
        <taxon>Magnoliopsida</taxon>
        <taxon>eudicotyledons</taxon>
        <taxon>Gunneridae</taxon>
        <taxon>Pentapetalae</taxon>
        <taxon>rosids</taxon>
        <taxon>fabids</taxon>
        <taxon>Malpighiales</taxon>
        <taxon>Euphorbiaceae</taxon>
        <taxon>Crotonoideae</taxon>
        <taxon>Micrandreae</taxon>
        <taxon>Hevea</taxon>
    </lineage>
</organism>
<comment type="caution">
    <text evidence="2">The sequence shown here is derived from an EMBL/GenBank/DDBJ whole genome shotgun (WGS) entry which is preliminary data.</text>
</comment>